<gene>
    <name evidence="2" type="ORF">SOCE836_057710</name>
</gene>
<dbReference type="EMBL" id="CP012672">
    <property type="protein sequence ID" value="AUX33610.1"/>
    <property type="molecule type" value="Genomic_DNA"/>
</dbReference>
<evidence type="ECO:0000313" key="3">
    <source>
        <dbReference type="Proteomes" id="UP000295497"/>
    </source>
</evidence>
<dbReference type="AlphaFoldDB" id="A0A4P2QTI6"/>
<proteinExistence type="predicted"/>
<dbReference type="Proteomes" id="UP000295497">
    <property type="component" value="Chromosome"/>
</dbReference>
<name>A0A4P2QTI6_SORCE</name>
<evidence type="ECO:0000256" key="1">
    <source>
        <dbReference type="SAM" id="MobiDB-lite"/>
    </source>
</evidence>
<feature type="region of interest" description="Disordered" evidence="1">
    <location>
        <begin position="18"/>
        <end position="51"/>
    </location>
</feature>
<feature type="region of interest" description="Disordered" evidence="1">
    <location>
        <begin position="106"/>
        <end position="139"/>
    </location>
</feature>
<accession>A0A4P2QTI6</accession>
<evidence type="ECO:0000313" key="2">
    <source>
        <dbReference type="EMBL" id="AUX33610.1"/>
    </source>
</evidence>
<sequence length="139" mass="13813">MPARLACSSTCRRRKPVHVASERTDSLAPRGCTTSPACRGHDPPRHPGQAAAAVDGRWGRHERWPGLNHAPDGAHGIYSGDACSGAIIAGGPAVVNPCEGGIPSAFGKGGDGLADGAADGEAGEPVPAPDLGHDGQGGG</sequence>
<organism evidence="2 3">
    <name type="scientific">Sorangium cellulosum</name>
    <name type="common">Polyangium cellulosum</name>
    <dbReference type="NCBI Taxonomy" id="56"/>
    <lineage>
        <taxon>Bacteria</taxon>
        <taxon>Pseudomonadati</taxon>
        <taxon>Myxococcota</taxon>
        <taxon>Polyangia</taxon>
        <taxon>Polyangiales</taxon>
        <taxon>Polyangiaceae</taxon>
        <taxon>Sorangium</taxon>
    </lineage>
</organism>
<protein>
    <submittedName>
        <fullName evidence="2">Uncharacterized protein</fullName>
    </submittedName>
</protein>
<reference evidence="2 3" key="1">
    <citation type="submission" date="2015-09" db="EMBL/GenBank/DDBJ databases">
        <title>Sorangium comparison.</title>
        <authorList>
            <person name="Zaburannyi N."/>
            <person name="Bunk B."/>
            <person name="Overmann J."/>
            <person name="Mueller R."/>
        </authorList>
    </citation>
    <scope>NUCLEOTIDE SEQUENCE [LARGE SCALE GENOMIC DNA]</scope>
    <source>
        <strain evidence="2 3">So ce836</strain>
    </source>
</reference>